<dbReference type="PANTHER" id="PTHR47870">
    <property type="entry name" value="CYTOCHROME C-TYPE BIOGENESIS PROTEIN CCMH"/>
    <property type="match status" value="1"/>
</dbReference>
<evidence type="ECO:0000256" key="1">
    <source>
        <dbReference type="ARBA" id="ARBA00004418"/>
    </source>
</evidence>
<keyword evidence="6" id="KW-0574">Periplasm</keyword>
<dbReference type="GO" id="GO:0046872">
    <property type="term" value="F:metal ion binding"/>
    <property type="evidence" value="ECO:0007669"/>
    <property type="project" value="UniProtKB-KW"/>
</dbReference>
<reference evidence="10 11" key="1">
    <citation type="submission" date="2018-06" db="EMBL/GenBank/DDBJ databases">
        <authorList>
            <consortium name="Pathogen Informatics"/>
            <person name="Doyle S."/>
        </authorList>
    </citation>
    <scope>NUCLEOTIDE SEQUENCE [LARGE SCALE GENOMIC DNA]</scope>
    <source>
        <strain evidence="10 11">NCTC10794</strain>
    </source>
</reference>
<keyword evidence="4 8" id="KW-0479">Metal-binding</keyword>
<proteinExistence type="inferred from homology"/>
<feature type="domain" description="CcmH/CycL/Ccl2/NrfF N-terminal" evidence="9">
    <location>
        <begin position="15"/>
        <end position="113"/>
    </location>
</feature>
<organism evidence="10 11">
    <name type="scientific">Haemophilus parahaemolyticus</name>
    <dbReference type="NCBI Taxonomy" id="735"/>
    <lineage>
        <taxon>Bacteria</taxon>
        <taxon>Pseudomonadati</taxon>
        <taxon>Pseudomonadota</taxon>
        <taxon>Gammaproteobacteria</taxon>
        <taxon>Pasteurellales</taxon>
        <taxon>Pasteurellaceae</taxon>
        <taxon>Haemophilus</taxon>
    </lineage>
</organism>
<comment type="subcellular location">
    <subcellularLocation>
        <location evidence="1">Periplasm</location>
    </subcellularLocation>
</comment>
<accession>A0A377I366</accession>
<evidence type="ECO:0000313" key="11">
    <source>
        <dbReference type="Proteomes" id="UP000254867"/>
    </source>
</evidence>
<evidence type="ECO:0000313" key="10">
    <source>
        <dbReference type="EMBL" id="STO64892.1"/>
    </source>
</evidence>
<dbReference type="AlphaFoldDB" id="A0A377I366"/>
<keyword evidence="7 8" id="KW-0408">Iron</keyword>
<comment type="similarity">
    <text evidence="2 8">Belongs to the CcmH/CycL/Ccl2/NrfF family.</text>
</comment>
<gene>
    <name evidence="10" type="primary">ccmH</name>
    <name evidence="10" type="ORF">NCTC10794_01972</name>
</gene>
<evidence type="ECO:0000259" key="9">
    <source>
        <dbReference type="Pfam" id="PF03918"/>
    </source>
</evidence>
<dbReference type="InterPro" id="IPR038297">
    <property type="entry name" value="CcmH/CycL/NrfF/Ccl2_sf"/>
</dbReference>
<keyword evidence="5 8" id="KW-0732">Signal</keyword>
<evidence type="ECO:0000256" key="8">
    <source>
        <dbReference type="RuleBase" id="RU364112"/>
    </source>
</evidence>
<keyword evidence="3 8" id="KW-0349">Heme</keyword>
<dbReference type="NCBIfam" id="TIGR03147">
    <property type="entry name" value="cyt_nit_nrfF"/>
    <property type="match status" value="1"/>
</dbReference>
<dbReference type="InterPro" id="IPR017565">
    <property type="entry name" value="For-dep_Cytc_NO2Rdtase_NrfF"/>
</dbReference>
<evidence type="ECO:0000256" key="6">
    <source>
        <dbReference type="ARBA" id="ARBA00022764"/>
    </source>
</evidence>
<dbReference type="Gene3D" id="1.10.8.640">
    <property type="entry name" value="Cytochrome C biogenesis protein"/>
    <property type="match status" value="1"/>
</dbReference>
<dbReference type="Pfam" id="PF03918">
    <property type="entry name" value="CcmH"/>
    <property type="match status" value="1"/>
</dbReference>
<dbReference type="CDD" id="cd16378">
    <property type="entry name" value="CcmH_N"/>
    <property type="match status" value="1"/>
</dbReference>
<dbReference type="GO" id="GO:0005886">
    <property type="term" value="C:plasma membrane"/>
    <property type="evidence" value="ECO:0007669"/>
    <property type="project" value="TreeGrafter"/>
</dbReference>
<evidence type="ECO:0000256" key="2">
    <source>
        <dbReference type="ARBA" id="ARBA00010342"/>
    </source>
</evidence>
<dbReference type="PANTHER" id="PTHR47870:SF2">
    <property type="entry name" value="FORMATE-DEPENDENT NITRITE REDUCTASE COMPLEX SUBUNIT NRFF"/>
    <property type="match status" value="1"/>
</dbReference>
<evidence type="ECO:0000256" key="7">
    <source>
        <dbReference type="ARBA" id="ARBA00023004"/>
    </source>
</evidence>
<dbReference type="EMBL" id="UGHH01000002">
    <property type="protein sequence ID" value="STO64892.1"/>
    <property type="molecule type" value="Genomic_DNA"/>
</dbReference>
<sequence>MKFLQKITLFLPLVFAVFSNIAKAEMVDTFQFHNDADRIRAMSLAKSLRCPQCQNQNLLESNATTAYKLRIEVYEMVNEGKSDQEIVEIMTQRFGNFVNYKPPVNEQTWLLWGCLWACWGSF</sequence>
<dbReference type="GO" id="GO:0042597">
    <property type="term" value="C:periplasmic space"/>
    <property type="evidence" value="ECO:0007669"/>
    <property type="project" value="UniProtKB-SubCell"/>
</dbReference>
<evidence type="ECO:0000256" key="5">
    <source>
        <dbReference type="ARBA" id="ARBA00022729"/>
    </source>
</evidence>
<name>A0A377I366_HAEPH</name>
<protein>
    <recommendedName>
        <fullName evidence="8">Formate-dependent nitrite reductase complex subunit</fullName>
    </recommendedName>
</protein>
<dbReference type="FunFam" id="1.10.8.640:FF:000001">
    <property type="entry name" value="Cytochrome c-type biogenesis protein"/>
    <property type="match status" value="1"/>
</dbReference>
<evidence type="ECO:0000256" key="4">
    <source>
        <dbReference type="ARBA" id="ARBA00022723"/>
    </source>
</evidence>
<dbReference type="GO" id="GO:0017004">
    <property type="term" value="P:cytochrome complex assembly"/>
    <property type="evidence" value="ECO:0007669"/>
    <property type="project" value="UniProtKB-ARBA"/>
</dbReference>
<dbReference type="InterPro" id="IPR051263">
    <property type="entry name" value="C-type_cytochrome_biogenesis"/>
</dbReference>
<dbReference type="InterPro" id="IPR005616">
    <property type="entry name" value="CcmH/CycL/Ccl2/NrfF_N"/>
</dbReference>
<feature type="chain" id="PRO_5016479223" description="Formate-dependent nitrite reductase complex subunit" evidence="8">
    <location>
        <begin position="25"/>
        <end position="122"/>
    </location>
</feature>
<comment type="function">
    <text evidence="8">Possible subunit of a heme lyase.</text>
</comment>
<evidence type="ECO:0000256" key="3">
    <source>
        <dbReference type="ARBA" id="ARBA00022617"/>
    </source>
</evidence>
<feature type="signal peptide" evidence="8">
    <location>
        <begin position="1"/>
        <end position="24"/>
    </location>
</feature>
<dbReference type="Proteomes" id="UP000254867">
    <property type="component" value="Unassembled WGS sequence"/>
</dbReference>